<evidence type="ECO:0000259" key="1">
    <source>
        <dbReference type="PROSITE" id="PS50055"/>
    </source>
</evidence>
<feature type="domain" description="Tyrosine-protein phosphatase" evidence="1">
    <location>
        <begin position="52"/>
        <end position="215"/>
    </location>
</feature>
<dbReference type="PROSITE" id="PS50055">
    <property type="entry name" value="TYR_PHOSPHATASE_PTP"/>
    <property type="match status" value="1"/>
</dbReference>
<evidence type="ECO:0000313" key="2">
    <source>
        <dbReference type="EMBL" id="KAH9644208.1"/>
    </source>
</evidence>
<dbReference type="Proteomes" id="UP000814243">
    <property type="component" value="Unassembled WGS sequence"/>
</dbReference>
<dbReference type="Pfam" id="PF00102">
    <property type="entry name" value="Y_phosphatase"/>
    <property type="match status" value="1"/>
</dbReference>
<evidence type="ECO:0000313" key="3">
    <source>
        <dbReference type="Proteomes" id="UP000814243"/>
    </source>
</evidence>
<dbReference type="SMART" id="SM00194">
    <property type="entry name" value="PTPc"/>
    <property type="match status" value="1"/>
</dbReference>
<dbReference type="Gene3D" id="3.90.190.10">
    <property type="entry name" value="Protein tyrosine phosphatase superfamily"/>
    <property type="match status" value="1"/>
</dbReference>
<dbReference type="InterPro" id="IPR029021">
    <property type="entry name" value="Prot-tyrosine_phosphatase-like"/>
</dbReference>
<sequence>MTRLVWFFAGETIGQSQTTSTLATSDPRGLATPPPPCSPQMRAWTVFNVVAQNESKKAPPLVSKSLSDEALREVKKCLKLDKINGNLCRDVTVKDKTYIAAQGCLSNTKDDFWRMIWQEDVRKKCERYWPLSGHEERFDGLTVKSMSETHYEEYLLREFDVSNDKNCRTVFQYQFTAWPDHGTPGDPDGVLSFIDDINRRMIKNSQEADAPDQVE</sequence>
<dbReference type="EMBL" id="JACEFF010000098">
    <property type="protein sequence ID" value="KAH9644208.1"/>
    <property type="molecule type" value="Genomic_DNA"/>
</dbReference>
<gene>
    <name evidence="2" type="ORF">HF086_008697</name>
</gene>
<dbReference type="InterPro" id="IPR000242">
    <property type="entry name" value="PTP_cat"/>
</dbReference>
<organism evidence="2 3">
    <name type="scientific">Spodoptera exigua</name>
    <name type="common">Beet armyworm</name>
    <name type="synonym">Noctua fulgens</name>
    <dbReference type="NCBI Taxonomy" id="7107"/>
    <lineage>
        <taxon>Eukaryota</taxon>
        <taxon>Metazoa</taxon>
        <taxon>Ecdysozoa</taxon>
        <taxon>Arthropoda</taxon>
        <taxon>Hexapoda</taxon>
        <taxon>Insecta</taxon>
        <taxon>Pterygota</taxon>
        <taxon>Neoptera</taxon>
        <taxon>Endopterygota</taxon>
        <taxon>Lepidoptera</taxon>
        <taxon>Glossata</taxon>
        <taxon>Ditrysia</taxon>
        <taxon>Noctuoidea</taxon>
        <taxon>Noctuidae</taxon>
        <taxon>Amphipyrinae</taxon>
        <taxon>Spodoptera</taxon>
    </lineage>
</organism>
<dbReference type="SUPFAM" id="SSF52799">
    <property type="entry name" value="(Phosphotyrosine protein) phosphatases II"/>
    <property type="match status" value="1"/>
</dbReference>
<reference evidence="2" key="1">
    <citation type="journal article" date="2021" name="G3 (Bethesda)">
        <title>Genome and transcriptome analysis of the beet armyworm Spodoptera exigua reveals targets for pest control. .</title>
        <authorList>
            <person name="Simon S."/>
            <person name="Breeschoten T."/>
            <person name="Jansen H.J."/>
            <person name="Dirks R.P."/>
            <person name="Schranz M.E."/>
            <person name="Ros V.I.D."/>
        </authorList>
    </citation>
    <scope>NUCLEOTIDE SEQUENCE</scope>
    <source>
        <strain evidence="2">TB_SE_WUR_2020</strain>
    </source>
</reference>
<dbReference type="PANTHER" id="PTHR19134">
    <property type="entry name" value="RECEPTOR-TYPE TYROSINE-PROTEIN PHOSPHATASE"/>
    <property type="match status" value="1"/>
</dbReference>
<dbReference type="PANTHER" id="PTHR19134:SF449">
    <property type="entry name" value="TYROSINE-PROTEIN PHOSPHATASE 1"/>
    <property type="match status" value="1"/>
</dbReference>
<dbReference type="AlphaFoldDB" id="A0A922SP62"/>
<dbReference type="GO" id="GO:0004725">
    <property type="term" value="F:protein tyrosine phosphatase activity"/>
    <property type="evidence" value="ECO:0007669"/>
    <property type="project" value="InterPro"/>
</dbReference>
<name>A0A922SP62_SPOEX</name>
<accession>A0A922SP62</accession>
<protein>
    <recommendedName>
        <fullName evidence="1">Tyrosine-protein phosphatase domain-containing protein</fullName>
    </recommendedName>
</protein>
<comment type="caution">
    <text evidence="2">The sequence shown here is derived from an EMBL/GenBank/DDBJ whole genome shotgun (WGS) entry which is preliminary data.</text>
</comment>
<proteinExistence type="predicted"/>
<dbReference type="InterPro" id="IPR050348">
    <property type="entry name" value="Protein-Tyr_Phosphatase"/>
</dbReference>